<comment type="caution">
    <text evidence="2">The sequence shown here is derived from an EMBL/GenBank/DDBJ whole genome shotgun (WGS) entry which is preliminary data.</text>
</comment>
<dbReference type="Pfam" id="PF18885">
    <property type="entry name" value="DUF5648"/>
    <property type="match status" value="1"/>
</dbReference>
<feature type="domain" description="DUF5648" evidence="1">
    <location>
        <begin position="23"/>
        <end position="93"/>
    </location>
</feature>
<sequence>MRESCPIANAPGKGGARENGFAMHFYTSHTDEPASGYASEGIAGYVFPTQETGTVALYRWRHPESNLHFYTVDPNGEAAPQLGYVLERTECYVSTRQARIPNRSIAGTTLNRAIIFLRSIRLVN</sequence>
<keyword evidence="3" id="KW-1185">Reference proteome</keyword>
<evidence type="ECO:0000313" key="3">
    <source>
        <dbReference type="Proteomes" id="UP000597138"/>
    </source>
</evidence>
<organism evidence="2 3">
    <name type="scientific">Caballeronia grimmiae</name>
    <dbReference type="NCBI Taxonomy" id="1071679"/>
    <lineage>
        <taxon>Bacteria</taxon>
        <taxon>Pseudomonadati</taxon>
        <taxon>Pseudomonadota</taxon>
        <taxon>Betaproteobacteria</taxon>
        <taxon>Burkholderiales</taxon>
        <taxon>Burkholderiaceae</taxon>
        <taxon>Caballeronia</taxon>
    </lineage>
</organism>
<protein>
    <recommendedName>
        <fullName evidence="1">DUF5648 domain-containing protein</fullName>
    </recommendedName>
</protein>
<dbReference type="Proteomes" id="UP000597138">
    <property type="component" value="Unassembled WGS sequence"/>
</dbReference>
<evidence type="ECO:0000313" key="2">
    <source>
        <dbReference type="EMBL" id="GGD98132.1"/>
    </source>
</evidence>
<dbReference type="InterPro" id="IPR043708">
    <property type="entry name" value="DUF5648"/>
</dbReference>
<dbReference type="EMBL" id="BMEG01000024">
    <property type="protein sequence ID" value="GGD98132.1"/>
    <property type="molecule type" value="Genomic_DNA"/>
</dbReference>
<accession>A0ABQ1SA44</accession>
<reference evidence="3" key="1">
    <citation type="journal article" date="2019" name="Int. J. Syst. Evol. Microbiol.">
        <title>The Global Catalogue of Microorganisms (GCM) 10K type strain sequencing project: providing services to taxonomists for standard genome sequencing and annotation.</title>
        <authorList>
            <consortium name="The Broad Institute Genomics Platform"/>
            <consortium name="The Broad Institute Genome Sequencing Center for Infectious Disease"/>
            <person name="Wu L."/>
            <person name="Ma J."/>
        </authorList>
    </citation>
    <scope>NUCLEOTIDE SEQUENCE [LARGE SCALE GENOMIC DNA]</scope>
    <source>
        <strain evidence="3">CGMCC 1.11013</strain>
    </source>
</reference>
<evidence type="ECO:0000259" key="1">
    <source>
        <dbReference type="Pfam" id="PF18885"/>
    </source>
</evidence>
<gene>
    <name evidence="2" type="ORF">GCM10010985_61100</name>
</gene>
<name>A0ABQ1SA44_9BURK</name>
<proteinExistence type="predicted"/>